<dbReference type="RefSeq" id="XP_001584364.1">
    <property type="nucleotide sequence ID" value="XM_001584314.1"/>
</dbReference>
<dbReference type="Proteomes" id="UP000001542">
    <property type="component" value="Unassembled WGS sequence"/>
</dbReference>
<dbReference type="GO" id="GO:0008017">
    <property type="term" value="F:microtubule binding"/>
    <property type="evidence" value="ECO:0000318"/>
    <property type="project" value="GO_Central"/>
</dbReference>
<dbReference type="KEGG" id="tva:5468947"/>
<organism evidence="3 4">
    <name type="scientific">Trichomonas vaginalis (strain ATCC PRA-98 / G3)</name>
    <dbReference type="NCBI Taxonomy" id="412133"/>
    <lineage>
        <taxon>Eukaryota</taxon>
        <taxon>Metamonada</taxon>
        <taxon>Parabasalia</taxon>
        <taxon>Trichomonadida</taxon>
        <taxon>Trichomonadidae</taxon>
        <taxon>Trichomonas</taxon>
    </lineage>
</organism>
<reference evidence="3" key="1">
    <citation type="submission" date="2006-10" db="EMBL/GenBank/DDBJ databases">
        <authorList>
            <person name="Amadeo P."/>
            <person name="Zhao Q."/>
            <person name="Wortman J."/>
            <person name="Fraser-Liggett C."/>
            <person name="Carlton J."/>
        </authorList>
    </citation>
    <scope>NUCLEOTIDE SEQUENCE</scope>
    <source>
        <strain evidence="3">G3</strain>
    </source>
</reference>
<dbReference type="SMR" id="A2D7U5"/>
<dbReference type="SUPFAM" id="SSF48371">
    <property type="entry name" value="ARM repeat"/>
    <property type="match status" value="1"/>
</dbReference>
<dbReference type="GO" id="GO:0000226">
    <property type="term" value="P:microtubule cytoskeleton organization"/>
    <property type="evidence" value="ECO:0000318"/>
    <property type="project" value="GO_Central"/>
</dbReference>
<accession>A2D7U5</accession>
<keyword evidence="4" id="KW-1185">Reference proteome</keyword>
<evidence type="ECO:0000256" key="1">
    <source>
        <dbReference type="SAM" id="MobiDB-lite"/>
    </source>
</evidence>
<feature type="region of interest" description="Disordered" evidence="1">
    <location>
        <begin position="476"/>
        <end position="561"/>
    </location>
</feature>
<dbReference type="Gene3D" id="1.25.10.10">
    <property type="entry name" value="Leucine-rich Repeat Variant"/>
    <property type="match status" value="2"/>
</dbReference>
<name>A2D7U5_TRIV3</name>
<protein>
    <recommendedName>
        <fullName evidence="2">CLASP N-terminal domain-containing protein</fullName>
    </recommendedName>
</protein>
<dbReference type="InterPro" id="IPR011989">
    <property type="entry name" value="ARM-like"/>
</dbReference>
<dbReference type="AlphaFoldDB" id="A2D7U5"/>
<dbReference type="InterPro" id="IPR016024">
    <property type="entry name" value="ARM-type_fold"/>
</dbReference>
<dbReference type="GO" id="GO:0005881">
    <property type="term" value="C:cytoplasmic microtubule"/>
    <property type="evidence" value="ECO:0000318"/>
    <property type="project" value="GO_Central"/>
</dbReference>
<feature type="compositionally biased region" description="Polar residues" evidence="1">
    <location>
        <begin position="478"/>
        <end position="492"/>
    </location>
</feature>
<dbReference type="OrthoDB" id="10684017at2759"/>
<evidence type="ECO:0000313" key="4">
    <source>
        <dbReference type="Proteomes" id="UP000001542"/>
    </source>
</evidence>
<evidence type="ECO:0000259" key="2">
    <source>
        <dbReference type="Pfam" id="PF12348"/>
    </source>
</evidence>
<dbReference type="InParanoid" id="A2D7U5"/>
<feature type="compositionally biased region" description="Basic and acidic residues" evidence="1">
    <location>
        <begin position="510"/>
        <end position="524"/>
    </location>
</feature>
<dbReference type="EMBL" id="DS113178">
    <property type="protein sequence ID" value="EAY23378.1"/>
    <property type="molecule type" value="Genomic_DNA"/>
</dbReference>
<sequence>MAMNGKGSGDILCGFITPSMYEQIMSPDYHVRESITSNLITTIQTTPTDIINVDEFLEIIKPLTKDPNMKVVQNVYIMVKTLISNLDQNTTLYVHKLVQTALSLYSDTRKFVRQFGNEILTQLLKSLSPTAVLAEMVRNLNNATLQVSLQALEYIEYLIQYNVVPSALMTQFTFYLDNSLGSPHIQLQLAAAKFLDSLSFRDPTTANNIISQFKPESISAMEKGKNTPVDVKRRSVVSTKDGFLTMNGRLTLNRPKFNRASTSHVDPKDIALAGADDTVEIPPEGFEFQSVKLGTFQEPNDNKNDSHIPETITEEVPPKIMEIPKSPKREIPKLLSPEILKTQKRPPPFSATKFTEKTSKPFLSRSVEPNMMSEMTNPDENRIQPPAKLPEPEYIKEPIIIKSDKEKSFDIGHNDFAKTVPINIGVIPSFENENPPKDETPIEDNDLIVQPVHSYHKHKDKSNKYQQERLALSRSIRARNTLSTDSTPQIVLNNEPVPEPIIVEETPSEIPKEVHKSPKKEQKFSKSATVTVGDQTIPSRSSFGAKNPAKRQNSSSKISSSSFGAKRFEDLIEKLHSEEWSDQNDAILEFQTRLDDFADKLNDTARDVVTTLAECGLSLRTALAKNALSLLLIMIKDPRIDCASVGETAGTSLLKIVSAGRQFISAIACDCFDALVDCMNTSRASAMLIAESKRKQDKSRIRVASCIGIVAKKVPDDINLKKVCETLTNDANQEVRRMARMSLEFFY</sequence>
<reference evidence="3" key="2">
    <citation type="journal article" date="2007" name="Science">
        <title>Draft genome sequence of the sexually transmitted pathogen Trichomonas vaginalis.</title>
        <authorList>
            <person name="Carlton J.M."/>
            <person name="Hirt R.P."/>
            <person name="Silva J.C."/>
            <person name="Delcher A.L."/>
            <person name="Schatz M."/>
            <person name="Zhao Q."/>
            <person name="Wortman J.R."/>
            <person name="Bidwell S.L."/>
            <person name="Alsmark U.C.M."/>
            <person name="Besteiro S."/>
            <person name="Sicheritz-Ponten T."/>
            <person name="Noel C.J."/>
            <person name="Dacks J.B."/>
            <person name="Foster P.G."/>
            <person name="Simillion C."/>
            <person name="Van de Peer Y."/>
            <person name="Miranda-Saavedra D."/>
            <person name="Barton G.J."/>
            <person name="Westrop G.D."/>
            <person name="Mueller S."/>
            <person name="Dessi D."/>
            <person name="Fiori P.L."/>
            <person name="Ren Q."/>
            <person name="Paulsen I."/>
            <person name="Zhang H."/>
            <person name="Bastida-Corcuera F.D."/>
            <person name="Simoes-Barbosa A."/>
            <person name="Brown M.T."/>
            <person name="Hayes R.D."/>
            <person name="Mukherjee M."/>
            <person name="Okumura C.Y."/>
            <person name="Schneider R."/>
            <person name="Smith A.J."/>
            <person name="Vanacova S."/>
            <person name="Villalvazo M."/>
            <person name="Haas B.J."/>
            <person name="Pertea M."/>
            <person name="Feldblyum T.V."/>
            <person name="Utterback T.R."/>
            <person name="Shu C.L."/>
            <person name="Osoegawa K."/>
            <person name="de Jong P.J."/>
            <person name="Hrdy I."/>
            <person name="Horvathova L."/>
            <person name="Zubacova Z."/>
            <person name="Dolezal P."/>
            <person name="Malik S.B."/>
            <person name="Logsdon J.M. Jr."/>
            <person name="Henze K."/>
            <person name="Gupta A."/>
            <person name="Wang C.C."/>
            <person name="Dunne R.L."/>
            <person name="Upcroft J.A."/>
            <person name="Upcroft P."/>
            <person name="White O."/>
            <person name="Salzberg S.L."/>
            <person name="Tang P."/>
            <person name="Chiu C.-H."/>
            <person name="Lee Y.-S."/>
            <person name="Embley T.M."/>
            <person name="Coombs G.H."/>
            <person name="Mottram J.C."/>
            <person name="Tachezy J."/>
            <person name="Fraser-Liggett C.M."/>
            <person name="Johnson P.J."/>
        </authorList>
    </citation>
    <scope>NUCLEOTIDE SEQUENCE [LARGE SCALE GENOMIC DNA]</scope>
    <source>
        <strain evidence="3">G3</strain>
    </source>
</reference>
<feature type="compositionally biased region" description="Polar residues" evidence="1">
    <location>
        <begin position="525"/>
        <end position="544"/>
    </location>
</feature>
<gene>
    <name evidence="3" type="ORF">TVAG_070410</name>
</gene>
<dbReference type="VEuPathDB" id="TrichDB:TVAGG3_1044930"/>
<dbReference type="Pfam" id="PF12348">
    <property type="entry name" value="CLASP_N"/>
    <property type="match status" value="1"/>
</dbReference>
<feature type="domain" description="CLASP N-terminal" evidence="2">
    <location>
        <begin position="594"/>
        <end position="742"/>
    </location>
</feature>
<evidence type="ECO:0000313" key="3">
    <source>
        <dbReference type="EMBL" id="EAY23378.1"/>
    </source>
</evidence>
<proteinExistence type="predicted"/>
<dbReference type="VEuPathDB" id="TrichDB:TVAG_070410"/>
<dbReference type="InterPro" id="IPR024395">
    <property type="entry name" value="CLASP_N_dom"/>
</dbReference>
<feature type="compositionally biased region" description="Low complexity" evidence="1">
    <location>
        <begin position="500"/>
        <end position="509"/>
    </location>
</feature>